<protein>
    <submittedName>
        <fullName evidence="1">Uncharacterized protein</fullName>
    </submittedName>
</protein>
<dbReference type="Proteomes" id="UP001055879">
    <property type="component" value="Linkage Group LG03"/>
</dbReference>
<name>A0ACB9DJA8_ARCLA</name>
<reference evidence="2" key="1">
    <citation type="journal article" date="2022" name="Mol. Ecol. Resour.">
        <title>The genomes of chicory, endive, great burdock and yacon provide insights into Asteraceae palaeo-polyploidization history and plant inulin production.</title>
        <authorList>
            <person name="Fan W."/>
            <person name="Wang S."/>
            <person name="Wang H."/>
            <person name="Wang A."/>
            <person name="Jiang F."/>
            <person name="Liu H."/>
            <person name="Zhao H."/>
            <person name="Xu D."/>
            <person name="Zhang Y."/>
        </authorList>
    </citation>
    <scope>NUCLEOTIDE SEQUENCE [LARGE SCALE GENOMIC DNA]</scope>
    <source>
        <strain evidence="2">cv. Niubang</strain>
    </source>
</reference>
<comment type="caution">
    <text evidence="1">The sequence shown here is derived from an EMBL/GenBank/DDBJ whole genome shotgun (WGS) entry which is preliminary data.</text>
</comment>
<accession>A0ACB9DJA8</accession>
<evidence type="ECO:0000313" key="1">
    <source>
        <dbReference type="EMBL" id="KAI3746336.1"/>
    </source>
</evidence>
<keyword evidence="2" id="KW-1185">Reference proteome</keyword>
<dbReference type="EMBL" id="CM042049">
    <property type="protein sequence ID" value="KAI3746336.1"/>
    <property type="molecule type" value="Genomic_DNA"/>
</dbReference>
<organism evidence="1 2">
    <name type="scientific">Arctium lappa</name>
    <name type="common">Greater burdock</name>
    <name type="synonym">Lappa major</name>
    <dbReference type="NCBI Taxonomy" id="4217"/>
    <lineage>
        <taxon>Eukaryota</taxon>
        <taxon>Viridiplantae</taxon>
        <taxon>Streptophyta</taxon>
        <taxon>Embryophyta</taxon>
        <taxon>Tracheophyta</taxon>
        <taxon>Spermatophyta</taxon>
        <taxon>Magnoliopsida</taxon>
        <taxon>eudicotyledons</taxon>
        <taxon>Gunneridae</taxon>
        <taxon>Pentapetalae</taxon>
        <taxon>asterids</taxon>
        <taxon>campanulids</taxon>
        <taxon>Asterales</taxon>
        <taxon>Asteraceae</taxon>
        <taxon>Carduoideae</taxon>
        <taxon>Cardueae</taxon>
        <taxon>Arctiinae</taxon>
        <taxon>Arctium</taxon>
    </lineage>
</organism>
<sequence>MIRRLHLSPCTIDASALKWSNSKIQVTNDMDADPHSFTKEVELTGSAEPIAKVEQLIKDVFAEVNDEIRSSKQGGICIDKDATFNEGGDLYYPKTLISFLLLLNGGGC</sequence>
<evidence type="ECO:0000313" key="2">
    <source>
        <dbReference type="Proteomes" id="UP001055879"/>
    </source>
</evidence>
<proteinExistence type="predicted"/>
<gene>
    <name evidence="1" type="ORF">L6452_08764</name>
</gene>
<reference evidence="1 2" key="2">
    <citation type="journal article" date="2022" name="Mol. Ecol. Resour.">
        <title>The genomes of chicory, endive, great burdock and yacon provide insights into Asteraceae paleo-polyploidization history and plant inulin production.</title>
        <authorList>
            <person name="Fan W."/>
            <person name="Wang S."/>
            <person name="Wang H."/>
            <person name="Wang A."/>
            <person name="Jiang F."/>
            <person name="Liu H."/>
            <person name="Zhao H."/>
            <person name="Xu D."/>
            <person name="Zhang Y."/>
        </authorList>
    </citation>
    <scope>NUCLEOTIDE SEQUENCE [LARGE SCALE GENOMIC DNA]</scope>
    <source>
        <strain evidence="2">cv. Niubang</strain>
    </source>
</reference>